<dbReference type="Gene3D" id="1.10.533.10">
    <property type="entry name" value="Death Domain, Fas"/>
    <property type="match status" value="1"/>
</dbReference>
<dbReference type="Ensembl" id="ENSOMET00000018066.1">
    <property type="protein sequence ID" value="ENSOMEP00000011060.1"/>
    <property type="gene ID" value="ENSOMEG00000012351.1"/>
</dbReference>
<dbReference type="GO" id="GO:0042981">
    <property type="term" value="P:regulation of apoptotic process"/>
    <property type="evidence" value="ECO:0007669"/>
    <property type="project" value="InterPro"/>
</dbReference>
<name>A0A3B3BZQ8_ORYME</name>
<dbReference type="CDD" id="cd01671">
    <property type="entry name" value="CARD"/>
    <property type="match status" value="1"/>
</dbReference>
<sequence>MQSLPEFVVHGLRIGPGFVERVSEATLDSLLFTLHQCGAITSEEEEYIRAANQRSKKARQLFDIVTKKGLSSLLMKNLKDEDTFLYQELCLM</sequence>
<dbReference type="InterPro" id="IPR011029">
    <property type="entry name" value="DEATH-like_dom_sf"/>
</dbReference>
<evidence type="ECO:0000313" key="3">
    <source>
        <dbReference type="Proteomes" id="UP000261560"/>
    </source>
</evidence>
<keyword evidence="3" id="KW-1185">Reference proteome</keyword>
<dbReference type="InterPro" id="IPR001315">
    <property type="entry name" value="CARD"/>
</dbReference>
<dbReference type="AlphaFoldDB" id="A0A3B3BZQ8"/>
<accession>A0A3B3BZQ8</accession>
<organism evidence="2 3">
    <name type="scientific">Oryzias melastigma</name>
    <name type="common">Marine medaka</name>
    <dbReference type="NCBI Taxonomy" id="30732"/>
    <lineage>
        <taxon>Eukaryota</taxon>
        <taxon>Metazoa</taxon>
        <taxon>Chordata</taxon>
        <taxon>Craniata</taxon>
        <taxon>Vertebrata</taxon>
        <taxon>Euteleostomi</taxon>
        <taxon>Actinopterygii</taxon>
        <taxon>Neopterygii</taxon>
        <taxon>Teleostei</taxon>
        <taxon>Neoteleostei</taxon>
        <taxon>Acanthomorphata</taxon>
        <taxon>Ovalentaria</taxon>
        <taxon>Atherinomorphae</taxon>
        <taxon>Beloniformes</taxon>
        <taxon>Adrianichthyidae</taxon>
        <taxon>Oryziinae</taxon>
        <taxon>Oryzias</taxon>
    </lineage>
</organism>
<dbReference type="Pfam" id="PF00619">
    <property type="entry name" value="CARD"/>
    <property type="match status" value="1"/>
</dbReference>
<proteinExistence type="predicted"/>
<evidence type="ECO:0000259" key="1">
    <source>
        <dbReference type="PROSITE" id="PS50209"/>
    </source>
</evidence>
<feature type="domain" description="CARD" evidence="1">
    <location>
        <begin position="18"/>
        <end position="69"/>
    </location>
</feature>
<protein>
    <recommendedName>
        <fullName evidence="1">CARD domain-containing protein</fullName>
    </recommendedName>
</protein>
<dbReference type="PaxDb" id="30732-ENSOMEP00000011060"/>
<reference evidence="2" key="1">
    <citation type="submission" date="2025-08" db="UniProtKB">
        <authorList>
            <consortium name="Ensembl"/>
        </authorList>
    </citation>
    <scope>IDENTIFICATION</scope>
</reference>
<dbReference type="STRING" id="30732.ENSOMEP00000011060"/>
<dbReference type="GeneTree" id="ENSGT00940000178498"/>
<dbReference type="Proteomes" id="UP000261560">
    <property type="component" value="Unplaced"/>
</dbReference>
<evidence type="ECO:0000313" key="2">
    <source>
        <dbReference type="Ensembl" id="ENSOMEP00000011060.1"/>
    </source>
</evidence>
<dbReference type="SUPFAM" id="SSF47986">
    <property type="entry name" value="DEATH domain"/>
    <property type="match status" value="1"/>
</dbReference>
<dbReference type="PROSITE" id="PS50209">
    <property type="entry name" value="CARD"/>
    <property type="match status" value="1"/>
</dbReference>
<reference evidence="2" key="2">
    <citation type="submission" date="2025-09" db="UniProtKB">
        <authorList>
            <consortium name="Ensembl"/>
        </authorList>
    </citation>
    <scope>IDENTIFICATION</scope>
</reference>